<evidence type="ECO:0000313" key="2">
    <source>
        <dbReference type="EMBL" id="KAK9943658.1"/>
    </source>
</evidence>
<dbReference type="Proteomes" id="UP001457282">
    <property type="component" value="Unassembled WGS sequence"/>
</dbReference>
<dbReference type="EMBL" id="JBEDUW010000002">
    <property type="protein sequence ID" value="KAK9943658.1"/>
    <property type="molecule type" value="Genomic_DNA"/>
</dbReference>
<protein>
    <submittedName>
        <fullName evidence="2">Uncharacterized protein</fullName>
    </submittedName>
</protein>
<reference evidence="2 3" key="1">
    <citation type="journal article" date="2023" name="G3 (Bethesda)">
        <title>A chromosome-length genome assembly and annotation of blackberry (Rubus argutus, cv. 'Hillquist').</title>
        <authorList>
            <person name="Bruna T."/>
            <person name="Aryal R."/>
            <person name="Dudchenko O."/>
            <person name="Sargent D.J."/>
            <person name="Mead D."/>
            <person name="Buti M."/>
            <person name="Cavallini A."/>
            <person name="Hytonen T."/>
            <person name="Andres J."/>
            <person name="Pham M."/>
            <person name="Weisz D."/>
            <person name="Mascagni F."/>
            <person name="Usai G."/>
            <person name="Natali L."/>
            <person name="Bassil N."/>
            <person name="Fernandez G.E."/>
            <person name="Lomsadze A."/>
            <person name="Armour M."/>
            <person name="Olukolu B."/>
            <person name="Poorten T."/>
            <person name="Britton C."/>
            <person name="Davik J."/>
            <person name="Ashrafi H."/>
            <person name="Aiden E.L."/>
            <person name="Borodovsky M."/>
            <person name="Worthington M."/>
        </authorList>
    </citation>
    <scope>NUCLEOTIDE SEQUENCE [LARGE SCALE GENOMIC DNA]</scope>
    <source>
        <strain evidence="2">PI 553951</strain>
    </source>
</reference>
<organism evidence="2 3">
    <name type="scientific">Rubus argutus</name>
    <name type="common">Southern blackberry</name>
    <dbReference type="NCBI Taxonomy" id="59490"/>
    <lineage>
        <taxon>Eukaryota</taxon>
        <taxon>Viridiplantae</taxon>
        <taxon>Streptophyta</taxon>
        <taxon>Embryophyta</taxon>
        <taxon>Tracheophyta</taxon>
        <taxon>Spermatophyta</taxon>
        <taxon>Magnoliopsida</taxon>
        <taxon>eudicotyledons</taxon>
        <taxon>Gunneridae</taxon>
        <taxon>Pentapetalae</taxon>
        <taxon>rosids</taxon>
        <taxon>fabids</taxon>
        <taxon>Rosales</taxon>
        <taxon>Rosaceae</taxon>
        <taxon>Rosoideae</taxon>
        <taxon>Rosoideae incertae sedis</taxon>
        <taxon>Rubus</taxon>
    </lineage>
</organism>
<gene>
    <name evidence="2" type="ORF">M0R45_009259</name>
</gene>
<accession>A0AAW1Y3E1</accession>
<evidence type="ECO:0000256" key="1">
    <source>
        <dbReference type="SAM" id="MobiDB-lite"/>
    </source>
</evidence>
<keyword evidence="3" id="KW-1185">Reference proteome</keyword>
<evidence type="ECO:0000313" key="3">
    <source>
        <dbReference type="Proteomes" id="UP001457282"/>
    </source>
</evidence>
<comment type="caution">
    <text evidence="2">The sequence shown here is derived from an EMBL/GenBank/DDBJ whole genome shotgun (WGS) entry which is preliminary data.</text>
</comment>
<sequence length="114" mass="12807">MATIIPTPKPTCHSIQKTPIHRNKNQTFMAAAPLLTQSPRSAYQLRRCTENSHHHESRPVPNRRRPSSPLLSVHILQFGHPNCFSVHPSLIFCTKPNLTGNPIQTHQAALQPQP</sequence>
<feature type="region of interest" description="Disordered" evidence="1">
    <location>
        <begin position="40"/>
        <end position="68"/>
    </location>
</feature>
<dbReference type="AlphaFoldDB" id="A0AAW1Y3E1"/>
<proteinExistence type="predicted"/>
<feature type="compositionally biased region" description="Basic and acidic residues" evidence="1">
    <location>
        <begin position="47"/>
        <end position="58"/>
    </location>
</feature>
<name>A0AAW1Y3E1_RUBAR</name>